<dbReference type="Proteomes" id="UP000757232">
    <property type="component" value="Unassembled WGS sequence"/>
</dbReference>
<feature type="compositionally biased region" description="Low complexity" evidence="1">
    <location>
        <begin position="141"/>
        <end position="151"/>
    </location>
</feature>
<feature type="compositionally biased region" description="Low complexity" evidence="1">
    <location>
        <begin position="84"/>
        <end position="112"/>
    </location>
</feature>
<evidence type="ECO:0000256" key="1">
    <source>
        <dbReference type="SAM" id="MobiDB-lite"/>
    </source>
</evidence>
<organism evidence="2 3">
    <name type="scientific">Sanghuangporus baumii</name>
    <name type="common">Phellinus baumii</name>
    <dbReference type="NCBI Taxonomy" id="108892"/>
    <lineage>
        <taxon>Eukaryota</taxon>
        <taxon>Fungi</taxon>
        <taxon>Dikarya</taxon>
        <taxon>Basidiomycota</taxon>
        <taxon>Agaricomycotina</taxon>
        <taxon>Agaricomycetes</taxon>
        <taxon>Hymenochaetales</taxon>
        <taxon>Hymenochaetaceae</taxon>
        <taxon>Sanghuangporus</taxon>
    </lineage>
</organism>
<protein>
    <submittedName>
        <fullName evidence="2">Uncharacterized protein</fullName>
    </submittedName>
</protein>
<sequence>MAGAKLINRQDQSGPTGSCGNANLLGLVVCAASTAGAKSTTSPDESTISCTGLSCSILPPSTGLATTFDTFSDPPPSTAATFNPSTPVTTPASTSESPAPGTATTRTTEQTTAKSVAAAGNTTNASSIVSADSPPFESRPSSHTQSGSLSSTIVPDQVFEARKKGFAPGVLLGSSLSGEHEDEDEENLEAMRAPISSKVTEKETKSVSLDSSSR</sequence>
<reference evidence="2" key="1">
    <citation type="submission" date="2016-06" db="EMBL/GenBank/DDBJ databases">
        <title>Draft Genome sequence of the fungus Inonotus baumii.</title>
        <authorList>
            <person name="Zhu H."/>
            <person name="Lin W."/>
        </authorList>
    </citation>
    <scope>NUCLEOTIDE SEQUENCE</scope>
    <source>
        <strain evidence="2">821</strain>
    </source>
</reference>
<dbReference type="EMBL" id="LNZH02000198">
    <property type="protein sequence ID" value="OCB86807.1"/>
    <property type="molecule type" value="Genomic_DNA"/>
</dbReference>
<feature type="region of interest" description="Disordered" evidence="1">
    <location>
        <begin position="66"/>
        <end position="153"/>
    </location>
</feature>
<proteinExistence type="predicted"/>
<evidence type="ECO:0000313" key="3">
    <source>
        <dbReference type="Proteomes" id="UP000757232"/>
    </source>
</evidence>
<dbReference type="AlphaFoldDB" id="A0A9Q5N2G6"/>
<keyword evidence="3" id="KW-1185">Reference proteome</keyword>
<name>A0A9Q5N2G6_SANBA</name>
<feature type="region of interest" description="Disordered" evidence="1">
    <location>
        <begin position="168"/>
        <end position="214"/>
    </location>
</feature>
<accession>A0A9Q5N2G6</accession>
<feature type="compositionally biased region" description="Polar residues" evidence="1">
    <location>
        <begin position="120"/>
        <end position="130"/>
    </location>
</feature>
<comment type="caution">
    <text evidence="2">The sequence shown here is derived from an EMBL/GenBank/DDBJ whole genome shotgun (WGS) entry which is preliminary data.</text>
</comment>
<evidence type="ECO:0000313" key="2">
    <source>
        <dbReference type="EMBL" id="OCB86807.1"/>
    </source>
</evidence>
<gene>
    <name evidence="2" type="ORF">A7U60_g5980</name>
</gene>